<dbReference type="OrthoDB" id="21421at2"/>
<dbReference type="PANTHER" id="PTHR33747:SF1">
    <property type="entry name" value="ADENYLATE CYCLASE-ASSOCIATED CAP C-TERMINAL DOMAIN-CONTAINING PROTEIN"/>
    <property type="match status" value="1"/>
</dbReference>
<dbReference type="Pfam" id="PF02810">
    <property type="entry name" value="SEC-C"/>
    <property type="match status" value="1"/>
</dbReference>
<evidence type="ECO:0000256" key="2">
    <source>
        <dbReference type="HAMAP-Rule" id="MF_00612"/>
    </source>
</evidence>
<feature type="domain" description="YchJ-like middle NTF2-like" evidence="3">
    <location>
        <begin position="40"/>
        <end position="134"/>
    </location>
</feature>
<dbReference type="RefSeq" id="WP_129230130.1">
    <property type="nucleotide sequence ID" value="NZ_SDPO01000001.1"/>
</dbReference>
<dbReference type="PANTHER" id="PTHR33747">
    <property type="entry name" value="UPF0225 PROTEIN SCO1677"/>
    <property type="match status" value="1"/>
</dbReference>
<protein>
    <recommendedName>
        <fullName evidence="2">UPF0225 protein ESP57_00385</fullName>
    </recommendedName>
</protein>
<comment type="caution">
    <text evidence="4">The sequence shown here is derived from an EMBL/GenBank/DDBJ whole genome shotgun (WGS) entry which is preliminary data.</text>
</comment>
<dbReference type="HAMAP" id="MF_00612">
    <property type="entry name" value="UPF0225"/>
    <property type="match status" value="1"/>
</dbReference>
<dbReference type="Pfam" id="PF17775">
    <property type="entry name" value="YchJ_M-like"/>
    <property type="match status" value="1"/>
</dbReference>
<reference evidence="4 5" key="1">
    <citation type="submission" date="2019-01" db="EMBL/GenBank/DDBJ databases">
        <authorList>
            <person name="Li J."/>
        </authorList>
    </citation>
    <scope>NUCLEOTIDE SEQUENCE [LARGE SCALE GENOMIC DNA]</scope>
    <source>
        <strain evidence="4 5">CCUG 35506</strain>
    </source>
</reference>
<dbReference type="InterPro" id="IPR004027">
    <property type="entry name" value="SEC_C_motif"/>
</dbReference>
<dbReference type="AlphaFoldDB" id="A0A4Q2JPZ4"/>
<dbReference type="InterPro" id="IPR048469">
    <property type="entry name" value="YchJ-like_M"/>
</dbReference>
<dbReference type="Proteomes" id="UP000292935">
    <property type="component" value="Unassembled WGS sequence"/>
</dbReference>
<gene>
    <name evidence="4" type="ORF">ESP57_00385</name>
</gene>
<evidence type="ECO:0000313" key="5">
    <source>
        <dbReference type="Proteomes" id="UP000292935"/>
    </source>
</evidence>
<evidence type="ECO:0000313" key="4">
    <source>
        <dbReference type="EMBL" id="RXZ50321.1"/>
    </source>
</evidence>
<evidence type="ECO:0000256" key="1">
    <source>
        <dbReference type="ARBA" id="ARBA00010839"/>
    </source>
</evidence>
<dbReference type="InterPro" id="IPR032710">
    <property type="entry name" value="NTF2-like_dom_sf"/>
</dbReference>
<comment type="similarity">
    <text evidence="1 2">Belongs to the UPF0225 family.</text>
</comment>
<sequence length="136" mass="15388">MPSHTPPLRPTADERCPCRSGNTFGDCCGPLLARIAVAPTAVQLMRSRYTAFAVGDVDYLRATWHPDTRPRDLDLDDETRWITLEIVATERGGPFDRDGEVEFRASYRSPDERGVLHERSRFIREGGSWFYVDGDA</sequence>
<dbReference type="EMBL" id="SDPO01000001">
    <property type="protein sequence ID" value="RXZ50321.1"/>
    <property type="molecule type" value="Genomic_DNA"/>
</dbReference>
<name>A0A4Q2JPZ4_9MICO</name>
<dbReference type="Gene3D" id="3.10.450.50">
    <property type="match status" value="1"/>
</dbReference>
<organism evidence="4 5">
    <name type="scientific">Agromyces fucosus</name>
    <dbReference type="NCBI Taxonomy" id="41985"/>
    <lineage>
        <taxon>Bacteria</taxon>
        <taxon>Bacillati</taxon>
        <taxon>Actinomycetota</taxon>
        <taxon>Actinomycetes</taxon>
        <taxon>Micrococcales</taxon>
        <taxon>Microbacteriaceae</taxon>
        <taxon>Agromyces</taxon>
    </lineage>
</organism>
<accession>A0A4Q2JPZ4</accession>
<proteinExistence type="inferred from homology"/>
<dbReference type="SUPFAM" id="SSF54427">
    <property type="entry name" value="NTF2-like"/>
    <property type="match status" value="1"/>
</dbReference>
<evidence type="ECO:0000259" key="3">
    <source>
        <dbReference type="Pfam" id="PF17775"/>
    </source>
</evidence>
<keyword evidence="5" id="KW-1185">Reference proteome</keyword>
<dbReference type="InterPro" id="IPR023006">
    <property type="entry name" value="YchJ-like"/>
</dbReference>